<dbReference type="PANTHER" id="PTHR30213:SF1">
    <property type="entry name" value="INNER MEMBRANE PROTEIN YHJD"/>
    <property type="match status" value="1"/>
</dbReference>
<feature type="transmembrane region" description="Helical" evidence="6">
    <location>
        <begin position="137"/>
        <end position="160"/>
    </location>
</feature>
<dbReference type="InterPro" id="IPR017039">
    <property type="entry name" value="Virul_fac_BrkB"/>
</dbReference>
<evidence type="ECO:0000256" key="3">
    <source>
        <dbReference type="ARBA" id="ARBA00022692"/>
    </source>
</evidence>
<protein>
    <submittedName>
        <fullName evidence="7">YihY/virulence factor BrkB family protein</fullName>
    </submittedName>
</protein>
<evidence type="ECO:0000256" key="5">
    <source>
        <dbReference type="ARBA" id="ARBA00023136"/>
    </source>
</evidence>
<keyword evidence="8" id="KW-1185">Reference proteome</keyword>
<dbReference type="PANTHER" id="PTHR30213">
    <property type="entry name" value="INNER MEMBRANE PROTEIN YHJD"/>
    <property type="match status" value="1"/>
</dbReference>
<reference evidence="8" key="1">
    <citation type="journal article" date="2019" name="Int. J. Syst. Evol. Microbiol.">
        <title>The Global Catalogue of Microorganisms (GCM) 10K type strain sequencing project: providing services to taxonomists for standard genome sequencing and annotation.</title>
        <authorList>
            <consortium name="The Broad Institute Genomics Platform"/>
            <consortium name="The Broad Institute Genome Sequencing Center for Infectious Disease"/>
            <person name="Wu L."/>
            <person name="Ma J."/>
        </authorList>
    </citation>
    <scope>NUCLEOTIDE SEQUENCE [LARGE SCALE GENOMIC DNA]</scope>
    <source>
        <strain evidence="8">KCTC 42217</strain>
    </source>
</reference>
<accession>A0ABW4ZNU5</accession>
<feature type="transmembrane region" description="Helical" evidence="6">
    <location>
        <begin position="32"/>
        <end position="56"/>
    </location>
</feature>
<name>A0ABW4ZNU5_9SPHI</name>
<dbReference type="PIRSF" id="PIRSF035875">
    <property type="entry name" value="RNase_BN"/>
    <property type="match status" value="1"/>
</dbReference>
<feature type="transmembrane region" description="Helical" evidence="6">
    <location>
        <begin position="96"/>
        <end position="116"/>
    </location>
</feature>
<comment type="caution">
    <text evidence="7">The sequence shown here is derived from an EMBL/GenBank/DDBJ whole genome shotgun (WGS) entry which is preliminary data.</text>
</comment>
<dbReference type="EMBL" id="JBHUHZ010000002">
    <property type="protein sequence ID" value="MFD2163532.1"/>
    <property type="molecule type" value="Genomic_DNA"/>
</dbReference>
<keyword evidence="3 6" id="KW-0812">Transmembrane</keyword>
<evidence type="ECO:0000256" key="2">
    <source>
        <dbReference type="ARBA" id="ARBA00022475"/>
    </source>
</evidence>
<organism evidence="7 8">
    <name type="scientific">Paradesertivirga mongoliensis</name>
    <dbReference type="NCBI Taxonomy" id="2100740"/>
    <lineage>
        <taxon>Bacteria</taxon>
        <taxon>Pseudomonadati</taxon>
        <taxon>Bacteroidota</taxon>
        <taxon>Sphingobacteriia</taxon>
        <taxon>Sphingobacteriales</taxon>
        <taxon>Sphingobacteriaceae</taxon>
        <taxon>Paradesertivirga</taxon>
    </lineage>
</organism>
<dbReference type="Proteomes" id="UP001597387">
    <property type="component" value="Unassembled WGS sequence"/>
</dbReference>
<gene>
    <name evidence="7" type="ORF">ACFSJU_14075</name>
</gene>
<dbReference type="NCBIfam" id="TIGR00765">
    <property type="entry name" value="yihY_not_rbn"/>
    <property type="match status" value="1"/>
</dbReference>
<keyword evidence="4 6" id="KW-1133">Transmembrane helix</keyword>
<proteinExistence type="predicted"/>
<comment type="subcellular location">
    <subcellularLocation>
        <location evidence="1">Cell membrane</location>
        <topology evidence="1">Multi-pass membrane protein</topology>
    </subcellularLocation>
</comment>
<keyword evidence="2" id="KW-1003">Cell membrane</keyword>
<sequence length="313" mass="34663">MENKFKIRDIPNLLKETYKDWMDDEPFDLSAIVAYYSIFSLPALLIIIVTVAGIAFGREEVQNQLSGQIGSMIGADTAKDVQAMIVSSQQQDNKGIALIIGIATLLFGATGVFMALQKSLNRVWEVKADPKKSGIKTLVKARAVSFGIILAIGFLLLISLTLTAGLTALSDWIKLRLPDIFLYLFYVINFLITLGIISLLFALLFRFLPDVKIEWRSVWTGAIITALLFVLGKYALAFYFGQAEPGSTYGAAGSIILILLWVSYSCLIMFFGAEFTQVYAKKYGHSIEPNANAIRIDDDHLAEGNLREKKDPI</sequence>
<evidence type="ECO:0000256" key="1">
    <source>
        <dbReference type="ARBA" id="ARBA00004651"/>
    </source>
</evidence>
<dbReference type="Pfam" id="PF03631">
    <property type="entry name" value="Virul_fac_BrkB"/>
    <property type="match status" value="1"/>
</dbReference>
<evidence type="ECO:0000313" key="8">
    <source>
        <dbReference type="Proteomes" id="UP001597387"/>
    </source>
</evidence>
<feature type="transmembrane region" description="Helical" evidence="6">
    <location>
        <begin position="252"/>
        <end position="273"/>
    </location>
</feature>
<feature type="transmembrane region" description="Helical" evidence="6">
    <location>
        <begin position="217"/>
        <end position="240"/>
    </location>
</feature>
<evidence type="ECO:0000256" key="4">
    <source>
        <dbReference type="ARBA" id="ARBA00022989"/>
    </source>
</evidence>
<evidence type="ECO:0000313" key="7">
    <source>
        <dbReference type="EMBL" id="MFD2163532.1"/>
    </source>
</evidence>
<keyword evidence="5 6" id="KW-0472">Membrane</keyword>
<feature type="transmembrane region" description="Helical" evidence="6">
    <location>
        <begin position="180"/>
        <end position="205"/>
    </location>
</feature>
<dbReference type="RefSeq" id="WP_255900725.1">
    <property type="nucleotide sequence ID" value="NZ_JAFMZO010000002.1"/>
</dbReference>
<evidence type="ECO:0000256" key="6">
    <source>
        <dbReference type="SAM" id="Phobius"/>
    </source>
</evidence>